<keyword evidence="6" id="KW-1185">Reference proteome</keyword>
<proteinExistence type="predicted"/>
<keyword evidence="1" id="KW-0479">Metal-binding</keyword>
<dbReference type="AlphaFoldDB" id="A0A3B0C9R6"/>
<evidence type="ECO:0000313" key="5">
    <source>
        <dbReference type="EMBL" id="RKN82403.1"/>
    </source>
</evidence>
<dbReference type="RefSeq" id="WP_120709594.1">
    <property type="nucleotide sequence ID" value="NZ_RBCJ01000001.1"/>
</dbReference>
<name>A0A3B0C9R6_9FLAO</name>
<feature type="transmembrane region" description="Helical" evidence="3">
    <location>
        <begin position="31"/>
        <end position="50"/>
    </location>
</feature>
<dbReference type="SUPFAM" id="SSF88713">
    <property type="entry name" value="Glycoside hydrolase/deacetylase"/>
    <property type="match status" value="1"/>
</dbReference>
<dbReference type="PROSITE" id="PS51677">
    <property type="entry name" value="NODB"/>
    <property type="match status" value="1"/>
</dbReference>
<dbReference type="PANTHER" id="PTHR10587:SF133">
    <property type="entry name" value="CHITIN DEACETYLASE 1-RELATED"/>
    <property type="match status" value="1"/>
</dbReference>
<accession>A0A3B0C9R6</accession>
<organism evidence="5 6">
    <name type="scientific">Ulvibacterium marinum</name>
    <dbReference type="NCBI Taxonomy" id="2419782"/>
    <lineage>
        <taxon>Bacteria</taxon>
        <taxon>Pseudomonadati</taxon>
        <taxon>Bacteroidota</taxon>
        <taxon>Flavobacteriia</taxon>
        <taxon>Flavobacteriales</taxon>
        <taxon>Flavobacteriaceae</taxon>
        <taxon>Ulvibacterium</taxon>
    </lineage>
</organism>
<keyword evidence="3" id="KW-0812">Transmembrane</keyword>
<dbReference type="CDD" id="cd10917">
    <property type="entry name" value="CE4_NodB_like_6s_7s"/>
    <property type="match status" value="1"/>
</dbReference>
<dbReference type="Gene3D" id="3.20.20.370">
    <property type="entry name" value="Glycoside hydrolase/deacetylase"/>
    <property type="match status" value="1"/>
</dbReference>
<dbReference type="EMBL" id="RBCJ01000001">
    <property type="protein sequence ID" value="RKN82403.1"/>
    <property type="molecule type" value="Genomic_DNA"/>
</dbReference>
<dbReference type="Proteomes" id="UP000276603">
    <property type="component" value="Unassembled WGS sequence"/>
</dbReference>
<protein>
    <submittedName>
        <fullName evidence="5">Polysaccharide deacetylase family protein</fullName>
    </submittedName>
</protein>
<evidence type="ECO:0000256" key="1">
    <source>
        <dbReference type="ARBA" id="ARBA00022723"/>
    </source>
</evidence>
<dbReference type="PANTHER" id="PTHR10587">
    <property type="entry name" value="GLYCOSYL TRANSFERASE-RELATED"/>
    <property type="match status" value="1"/>
</dbReference>
<evidence type="ECO:0000256" key="3">
    <source>
        <dbReference type="SAM" id="Phobius"/>
    </source>
</evidence>
<sequence>MLTFVSIKRFFLIALIVLLVGDWMYNTPAFYYWILISIFLILTVLGSFLIQWNFHLKSHCSNPDIDQSHIALTFDDGPHHEYTFQVLQLLKQFNAKATFFCIGKHMEQHSDLIKQIIDEGHTIGNHTYSHSRRFGFFGTRKVISELQKTNNIFAKITGKQIQMYRPAFGVTNPSIKKAVQATELQSIGWSIRSLDTTLLSEDAILHRTTPKLAKGDIVLFHDTSPKTIIVLEQLLLILQEKNLQSVTVDQLLNIKAYA</sequence>
<keyword evidence="3" id="KW-0472">Membrane</keyword>
<evidence type="ECO:0000259" key="4">
    <source>
        <dbReference type="PROSITE" id="PS51677"/>
    </source>
</evidence>
<dbReference type="GO" id="GO:0005975">
    <property type="term" value="P:carbohydrate metabolic process"/>
    <property type="evidence" value="ECO:0007669"/>
    <property type="project" value="InterPro"/>
</dbReference>
<evidence type="ECO:0000313" key="6">
    <source>
        <dbReference type="Proteomes" id="UP000276603"/>
    </source>
</evidence>
<feature type="domain" description="NodB homology" evidence="4">
    <location>
        <begin position="68"/>
        <end position="246"/>
    </location>
</feature>
<dbReference type="Pfam" id="PF01522">
    <property type="entry name" value="Polysacc_deac_1"/>
    <property type="match status" value="1"/>
</dbReference>
<dbReference type="GO" id="GO:0046872">
    <property type="term" value="F:metal ion binding"/>
    <property type="evidence" value="ECO:0007669"/>
    <property type="project" value="UniProtKB-KW"/>
</dbReference>
<dbReference type="OrthoDB" id="9812065at2"/>
<feature type="transmembrane region" description="Helical" evidence="3">
    <location>
        <begin position="7"/>
        <end position="25"/>
    </location>
</feature>
<dbReference type="InterPro" id="IPR050248">
    <property type="entry name" value="Polysacc_deacetylase_ArnD"/>
</dbReference>
<reference evidence="5 6" key="1">
    <citation type="submission" date="2018-10" db="EMBL/GenBank/DDBJ databases">
        <title>Ulvibacterium marinum gen. nov., sp. nov., a novel marine bacterium of the family Flavobacteriaceae, isolated from a culture of the green alga Ulva prolifera.</title>
        <authorList>
            <person name="Zhang Z."/>
        </authorList>
    </citation>
    <scope>NUCLEOTIDE SEQUENCE [LARGE SCALE GENOMIC DNA]</scope>
    <source>
        <strain evidence="5 6">CCMM003</strain>
    </source>
</reference>
<keyword evidence="3" id="KW-1133">Transmembrane helix</keyword>
<dbReference type="GO" id="GO:0016020">
    <property type="term" value="C:membrane"/>
    <property type="evidence" value="ECO:0007669"/>
    <property type="project" value="TreeGrafter"/>
</dbReference>
<dbReference type="GO" id="GO:0016810">
    <property type="term" value="F:hydrolase activity, acting on carbon-nitrogen (but not peptide) bonds"/>
    <property type="evidence" value="ECO:0007669"/>
    <property type="project" value="InterPro"/>
</dbReference>
<evidence type="ECO:0000256" key="2">
    <source>
        <dbReference type="ARBA" id="ARBA00022801"/>
    </source>
</evidence>
<gene>
    <name evidence="5" type="ORF">D7Z94_00685</name>
</gene>
<keyword evidence="2" id="KW-0378">Hydrolase</keyword>
<dbReference type="InterPro" id="IPR002509">
    <property type="entry name" value="NODB_dom"/>
</dbReference>
<comment type="caution">
    <text evidence="5">The sequence shown here is derived from an EMBL/GenBank/DDBJ whole genome shotgun (WGS) entry which is preliminary data.</text>
</comment>
<dbReference type="InterPro" id="IPR011330">
    <property type="entry name" value="Glyco_hydro/deAcase_b/a-brl"/>
</dbReference>